<evidence type="ECO:0000313" key="4">
    <source>
        <dbReference type="Proteomes" id="UP000799437"/>
    </source>
</evidence>
<dbReference type="InterPro" id="IPR008271">
    <property type="entry name" value="Ser/Thr_kinase_AS"/>
</dbReference>
<dbReference type="Pfam" id="PF00069">
    <property type="entry name" value="Pkinase"/>
    <property type="match status" value="1"/>
</dbReference>
<dbReference type="GeneID" id="54481961"/>
<dbReference type="PROSITE" id="PS50011">
    <property type="entry name" value="PROTEIN_KINASE_DOM"/>
    <property type="match status" value="1"/>
</dbReference>
<dbReference type="RefSeq" id="XP_033605766.1">
    <property type="nucleotide sequence ID" value="XM_033740907.1"/>
</dbReference>
<dbReference type="AlphaFoldDB" id="A0A6A6WM86"/>
<reference evidence="3" key="1">
    <citation type="journal article" date="2020" name="Stud. Mycol.">
        <title>101 Dothideomycetes genomes: a test case for predicting lifestyles and emergence of pathogens.</title>
        <authorList>
            <person name="Haridas S."/>
            <person name="Albert R."/>
            <person name="Binder M."/>
            <person name="Bloem J."/>
            <person name="Labutti K."/>
            <person name="Salamov A."/>
            <person name="Andreopoulos B."/>
            <person name="Baker S."/>
            <person name="Barry K."/>
            <person name="Bills G."/>
            <person name="Bluhm B."/>
            <person name="Cannon C."/>
            <person name="Castanera R."/>
            <person name="Culley D."/>
            <person name="Daum C."/>
            <person name="Ezra D."/>
            <person name="Gonzalez J."/>
            <person name="Henrissat B."/>
            <person name="Kuo A."/>
            <person name="Liang C."/>
            <person name="Lipzen A."/>
            <person name="Lutzoni F."/>
            <person name="Magnuson J."/>
            <person name="Mondo S."/>
            <person name="Nolan M."/>
            <person name="Ohm R."/>
            <person name="Pangilinan J."/>
            <person name="Park H.-J."/>
            <person name="Ramirez L."/>
            <person name="Alfaro M."/>
            <person name="Sun H."/>
            <person name="Tritt A."/>
            <person name="Yoshinaga Y."/>
            <person name="Zwiers L.-H."/>
            <person name="Turgeon B."/>
            <person name="Goodwin S."/>
            <person name="Spatafora J."/>
            <person name="Crous P."/>
            <person name="Grigoriev I."/>
        </authorList>
    </citation>
    <scope>NUCLEOTIDE SEQUENCE</scope>
    <source>
        <strain evidence="3">CBS 121739</strain>
    </source>
</reference>
<dbReference type="GO" id="GO:0005524">
    <property type="term" value="F:ATP binding"/>
    <property type="evidence" value="ECO:0007669"/>
    <property type="project" value="InterPro"/>
</dbReference>
<proteinExistence type="predicted"/>
<dbReference type="GO" id="GO:0005737">
    <property type="term" value="C:cytoplasm"/>
    <property type="evidence" value="ECO:0007669"/>
    <property type="project" value="TreeGrafter"/>
</dbReference>
<dbReference type="EMBL" id="ML996565">
    <property type="protein sequence ID" value="KAF2763315.1"/>
    <property type="molecule type" value="Genomic_DNA"/>
</dbReference>
<keyword evidence="3" id="KW-0808">Transferase</keyword>
<dbReference type="PANTHER" id="PTHR44167">
    <property type="entry name" value="OVARIAN-SPECIFIC SERINE/THREONINE-PROTEIN KINASE LOK-RELATED"/>
    <property type="match status" value="1"/>
</dbReference>
<dbReference type="Gene3D" id="3.30.200.20">
    <property type="entry name" value="Phosphorylase Kinase, domain 1"/>
    <property type="match status" value="1"/>
</dbReference>
<dbReference type="OrthoDB" id="4062651at2759"/>
<feature type="region of interest" description="Disordered" evidence="1">
    <location>
        <begin position="563"/>
        <end position="604"/>
    </location>
</feature>
<keyword evidence="3" id="KW-0418">Kinase</keyword>
<feature type="domain" description="Protein kinase" evidence="2">
    <location>
        <begin position="148"/>
        <end position="457"/>
    </location>
</feature>
<dbReference type="Gene3D" id="1.10.510.10">
    <property type="entry name" value="Transferase(Phosphotransferase) domain 1"/>
    <property type="match status" value="1"/>
</dbReference>
<dbReference type="SUPFAM" id="SSF56112">
    <property type="entry name" value="Protein kinase-like (PK-like)"/>
    <property type="match status" value="1"/>
</dbReference>
<dbReference type="GO" id="GO:0044773">
    <property type="term" value="P:mitotic DNA damage checkpoint signaling"/>
    <property type="evidence" value="ECO:0007669"/>
    <property type="project" value="TreeGrafter"/>
</dbReference>
<dbReference type="InterPro" id="IPR011009">
    <property type="entry name" value="Kinase-like_dom_sf"/>
</dbReference>
<dbReference type="PROSITE" id="PS00108">
    <property type="entry name" value="PROTEIN_KINASE_ST"/>
    <property type="match status" value="1"/>
</dbReference>
<sequence length="604" mass="68165">MPTNLVQLGEVSLGLDEPTRRQSELTEIQGVHSSIPGNTKTPPQSLIPVASNASEPRSSSLGSSITLEPHLANIDRSTSSDPRSLTASSSEPTSECIPIEFDQTNLPSSQVEPIVHEAPSSSTISSVWEDWSGRGSHVDFRRDESLPLVAGRELGVGRNGHVYETKCKGVALAWKRRIRRGKWGPEQRKEIDILKRLSHDHIIKLIGTYTQGNTLGVLLWPVATCDLDTLFLDIELLHHPDRLAAWEGRRETIHERLEALGLEMPEATCTDQRQRGHHKKLLTLVGCIACAVEFLHSQNIRHKDIKPANVLITKNGLWLTDFDMSTDFSLLSSSDTENGERGTPKYFAPEVAAYEPSGRAADIFSLGCLFLELHCLSSGACLEDLKALRPAQNQSYHANLHNRNSWINLIGGNVEERIELLYFRILISRMLELDPSRRLSAKKVVRYISMLERYPSFGTPAMWHRPCCDPREQLVKKKKYQDKITGGESQLGATIGSWELLFESVEMAFGWALEKKLYRTKLDLHDTALSPKIDRKWELQEKLMKDKLAEKEKTVETFARQNESLKHELSESHARQQEQAREIEAMRRQLSELGVEPTAEDRNL</sequence>
<feature type="compositionally biased region" description="Basic and acidic residues" evidence="1">
    <location>
        <begin position="563"/>
        <end position="590"/>
    </location>
</feature>
<evidence type="ECO:0000259" key="2">
    <source>
        <dbReference type="PROSITE" id="PS50011"/>
    </source>
</evidence>
<accession>A0A6A6WM86</accession>
<name>A0A6A6WM86_9PEZI</name>
<dbReference type="CDD" id="cd00180">
    <property type="entry name" value="PKc"/>
    <property type="match status" value="1"/>
</dbReference>
<gene>
    <name evidence="3" type="ORF">EJ05DRAFT_33976</name>
</gene>
<dbReference type="GO" id="GO:0004674">
    <property type="term" value="F:protein serine/threonine kinase activity"/>
    <property type="evidence" value="ECO:0007669"/>
    <property type="project" value="TreeGrafter"/>
</dbReference>
<evidence type="ECO:0000256" key="1">
    <source>
        <dbReference type="SAM" id="MobiDB-lite"/>
    </source>
</evidence>
<dbReference type="Proteomes" id="UP000799437">
    <property type="component" value="Unassembled WGS sequence"/>
</dbReference>
<keyword evidence="4" id="KW-1185">Reference proteome</keyword>
<dbReference type="PANTHER" id="PTHR44167:SF24">
    <property type="entry name" value="SERINE_THREONINE-PROTEIN KINASE CHK2"/>
    <property type="match status" value="1"/>
</dbReference>
<protein>
    <submittedName>
        <fullName evidence="3">Kinase-like protein</fullName>
    </submittedName>
</protein>
<feature type="compositionally biased region" description="Polar residues" evidence="1">
    <location>
        <begin position="51"/>
        <end position="66"/>
    </location>
</feature>
<dbReference type="InterPro" id="IPR000719">
    <property type="entry name" value="Prot_kinase_dom"/>
</dbReference>
<evidence type="ECO:0000313" key="3">
    <source>
        <dbReference type="EMBL" id="KAF2763315.1"/>
    </source>
</evidence>
<organism evidence="3 4">
    <name type="scientific">Pseudovirgaria hyperparasitica</name>
    <dbReference type="NCBI Taxonomy" id="470096"/>
    <lineage>
        <taxon>Eukaryota</taxon>
        <taxon>Fungi</taxon>
        <taxon>Dikarya</taxon>
        <taxon>Ascomycota</taxon>
        <taxon>Pezizomycotina</taxon>
        <taxon>Dothideomycetes</taxon>
        <taxon>Dothideomycetes incertae sedis</taxon>
        <taxon>Acrospermales</taxon>
        <taxon>Acrospermaceae</taxon>
        <taxon>Pseudovirgaria</taxon>
    </lineage>
</organism>
<feature type="compositionally biased region" description="Polar residues" evidence="1">
    <location>
        <begin position="31"/>
        <end position="44"/>
    </location>
</feature>
<dbReference type="GO" id="GO:0005634">
    <property type="term" value="C:nucleus"/>
    <property type="evidence" value="ECO:0007669"/>
    <property type="project" value="TreeGrafter"/>
</dbReference>
<feature type="compositionally biased region" description="Polar residues" evidence="1">
    <location>
        <begin position="75"/>
        <end position="93"/>
    </location>
</feature>
<dbReference type="SMART" id="SM00220">
    <property type="entry name" value="S_TKc"/>
    <property type="match status" value="1"/>
</dbReference>
<feature type="region of interest" description="Disordered" evidence="1">
    <location>
        <begin position="15"/>
        <end position="94"/>
    </location>
</feature>